<feature type="binding site" evidence="12">
    <location>
        <position position="153"/>
    </location>
    <ligand>
        <name>Mn(2+)</name>
        <dbReference type="ChEBI" id="CHEBI:29035"/>
    </ligand>
</feature>
<feature type="binding site" evidence="12">
    <location>
        <position position="107"/>
    </location>
    <ligand>
        <name>Mn(2+)</name>
        <dbReference type="ChEBI" id="CHEBI:29035"/>
    </ligand>
</feature>
<evidence type="ECO:0000256" key="8">
    <source>
        <dbReference type="ARBA" id="ARBA00023170"/>
    </source>
</evidence>
<dbReference type="Proteomes" id="UP001293593">
    <property type="component" value="Unassembled WGS sequence"/>
</dbReference>
<dbReference type="InterPro" id="IPR006045">
    <property type="entry name" value="Cupin_1"/>
</dbReference>
<keyword evidence="7 13" id="KW-1015">Disulfide bond</keyword>
<dbReference type="SUPFAM" id="SSF51182">
    <property type="entry name" value="RmlC-like cupins"/>
    <property type="match status" value="1"/>
</dbReference>
<keyword evidence="17" id="KW-1185">Reference proteome</keyword>
<protein>
    <recommendedName>
        <fullName evidence="14">Germin-like protein</fullName>
    </recommendedName>
</protein>
<organism evidence="16 17">
    <name type="scientific">Acacia crassicarpa</name>
    <name type="common">northern wattle</name>
    <dbReference type="NCBI Taxonomy" id="499986"/>
    <lineage>
        <taxon>Eukaryota</taxon>
        <taxon>Viridiplantae</taxon>
        <taxon>Streptophyta</taxon>
        <taxon>Embryophyta</taxon>
        <taxon>Tracheophyta</taxon>
        <taxon>Spermatophyta</taxon>
        <taxon>Magnoliopsida</taxon>
        <taxon>eudicotyledons</taxon>
        <taxon>Gunneridae</taxon>
        <taxon>Pentapetalae</taxon>
        <taxon>rosids</taxon>
        <taxon>fabids</taxon>
        <taxon>Fabales</taxon>
        <taxon>Fabaceae</taxon>
        <taxon>Caesalpinioideae</taxon>
        <taxon>mimosoid clade</taxon>
        <taxon>Acacieae</taxon>
        <taxon>Acacia</taxon>
    </lineage>
</organism>
<dbReference type="PANTHER" id="PTHR31238">
    <property type="entry name" value="GERMIN-LIKE PROTEIN SUBFAMILY 3 MEMBER 3"/>
    <property type="match status" value="1"/>
</dbReference>
<gene>
    <name evidence="16" type="ORF">QN277_007635</name>
</gene>
<evidence type="ECO:0000259" key="15">
    <source>
        <dbReference type="SMART" id="SM00835"/>
    </source>
</evidence>
<keyword evidence="4 14" id="KW-0964">Secreted</keyword>
<dbReference type="InterPro" id="IPR014710">
    <property type="entry name" value="RmlC-like_jellyroll"/>
</dbReference>
<feature type="disulfide bond" evidence="13">
    <location>
        <begin position="30"/>
        <end position="45"/>
    </location>
</feature>
<evidence type="ECO:0000256" key="5">
    <source>
        <dbReference type="ARBA" id="ARBA00022723"/>
    </source>
</evidence>
<dbReference type="EMBL" id="JAWXYG010000012">
    <property type="protein sequence ID" value="KAK4258148.1"/>
    <property type="molecule type" value="Genomic_DNA"/>
</dbReference>
<evidence type="ECO:0000256" key="9">
    <source>
        <dbReference type="ARBA" id="ARBA00023180"/>
    </source>
</evidence>
<name>A0AAE1IVI8_9FABA</name>
<dbReference type="InterPro" id="IPR011051">
    <property type="entry name" value="RmlC_Cupin_sf"/>
</dbReference>
<feature type="binding site" evidence="11">
    <location>
        <position position="114"/>
    </location>
    <ligand>
        <name>oxalate</name>
        <dbReference type="ChEBI" id="CHEBI:30623"/>
    </ligand>
</feature>
<evidence type="ECO:0000256" key="10">
    <source>
        <dbReference type="ARBA" id="ARBA00023211"/>
    </source>
</evidence>
<keyword evidence="3 14" id="KW-0052">Apoplast</keyword>
<evidence type="ECO:0000256" key="14">
    <source>
        <dbReference type="RuleBase" id="RU366015"/>
    </source>
</evidence>
<evidence type="ECO:0000256" key="2">
    <source>
        <dbReference type="ARBA" id="ARBA00007456"/>
    </source>
</evidence>
<dbReference type="Pfam" id="PF00190">
    <property type="entry name" value="Cupin_1"/>
    <property type="match status" value="1"/>
</dbReference>
<dbReference type="PROSITE" id="PS00725">
    <property type="entry name" value="GERMIN"/>
    <property type="match status" value="1"/>
</dbReference>
<feature type="domain" description="Cupin type-1" evidence="15">
    <location>
        <begin position="59"/>
        <end position="205"/>
    </location>
</feature>
<sequence>MKMMIPIIIFMISCLLFSFSSSQPSMFDFCVADHTLPFGPAGYSCKNPLMVNVNDFSSSGILNAPNTDNIYKAGLSTAFVDAIPGLNGLGISLARVDVQPGGVVPLHTHPDATEVITMLQGNLTVGFISSNNTVYVKSIGTGDVFVIPRGLLHFQVNSGINLSVELSAFSSSNPNTQIVDEALFKSNLATKIITATTFINPIEVLRLKLLFKGSG</sequence>
<keyword evidence="10 11" id="KW-0464">Manganese</keyword>
<keyword evidence="6 14" id="KW-0732">Signal</keyword>
<feature type="binding site" evidence="11">
    <location>
        <position position="109"/>
    </location>
    <ligand>
        <name>oxalate</name>
        <dbReference type="ChEBI" id="CHEBI:30623"/>
    </ligand>
</feature>
<accession>A0AAE1IVI8</accession>
<dbReference type="GO" id="GO:0048046">
    <property type="term" value="C:apoplast"/>
    <property type="evidence" value="ECO:0007669"/>
    <property type="project" value="UniProtKB-SubCell"/>
</dbReference>
<dbReference type="EMBL" id="JAWXYG010000012">
    <property type="protein sequence ID" value="KAK4258151.1"/>
    <property type="molecule type" value="Genomic_DNA"/>
</dbReference>
<dbReference type="AlphaFoldDB" id="A0AAE1IVI8"/>
<evidence type="ECO:0000313" key="16">
    <source>
        <dbReference type="EMBL" id="KAK4258153.1"/>
    </source>
</evidence>
<keyword evidence="8" id="KW-0675">Receptor</keyword>
<dbReference type="FunFam" id="2.60.120.10:FF:000047">
    <property type="entry name" value="Auxin-binding protein ABP19a"/>
    <property type="match status" value="1"/>
</dbReference>
<evidence type="ECO:0000256" key="4">
    <source>
        <dbReference type="ARBA" id="ARBA00022525"/>
    </source>
</evidence>
<evidence type="ECO:0000256" key="12">
    <source>
        <dbReference type="PIRSR" id="PIRSR601929-2"/>
    </source>
</evidence>
<feature type="binding site" evidence="12">
    <location>
        <position position="114"/>
    </location>
    <ligand>
        <name>Mn(2+)</name>
        <dbReference type="ChEBI" id="CHEBI:29035"/>
    </ligand>
</feature>
<keyword evidence="5 11" id="KW-0479">Metal-binding</keyword>
<evidence type="ECO:0000313" key="17">
    <source>
        <dbReference type="Proteomes" id="UP001293593"/>
    </source>
</evidence>
<dbReference type="CDD" id="cd02241">
    <property type="entry name" value="cupin_OxOx"/>
    <property type="match status" value="1"/>
</dbReference>
<dbReference type="GO" id="GO:0030145">
    <property type="term" value="F:manganese ion binding"/>
    <property type="evidence" value="ECO:0007669"/>
    <property type="project" value="UniProtKB-UniRule"/>
</dbReference>
<dbReference type="InterPro" id="IPR001929">
    <property type="entry name" value="Germin"/>
</dbReference>
<evidence type="ECO:0000256" key="3">
    <source>
        <dbReference type="ARBA" id="ARBA00022523"/>
    </source>
</evidence>
<evidence type="ECO:0000256" key="1">
    <source>
        <dbReference type="ARBA" id="ARBA00004271"/>
    </source>
</evidence>
<evidence type="ECO:0000256" key="11">
    <source>
        <dbReference type="PIRSR" id="PIRSR601929-1"/>
    </source>
</evidence>
<feature type="signal peptide" evidence="14">
    <location>
        <begin position="1"/>
        <end position="22"/>
    </location>
</feature>
<reference evidence="16" key="1">
    <citation type="submission" date="2023-10" db="EMBL/GenBank/DDBJ databases">
        <title>Chromosome-level genome of the transformable northern wattle, Acacia crassicarpa.</title>
        <authorList>
            <person name="Massaro I."/>
            <person name="Sinha N.R."/>
            <person name="Poethig S."/>
            <person name="Leichty A.R."/>
        </authorList>
    </citation>
    <scope>NUCLEOTIDE SEQUENCE</scope>
    <source>
        <strain evidence="16">Acra3RX</strain>
        <tissue evidence="16">Leaf</tissue>
    </source>
</reference>
<dbReference type="SMART" id="SM00835">
    <property type="entry name" value="Cupin_1"/>
    <property type="match status" value="1"/>
</dbReference>
<dbReference type="InterPro" id="IPR019780">
    <property type="entry name" value="Germin_Mn-BS"/>
</dbReference>
<dbReference type="EMBL" id="JAWXYG010000012">
    <property type="protein sequence ID" value="KAK4258153.1"/>
    <property type="molecule type" value="Genomic_DNA"/>
</dbReference>
<evidence type="ECO:0000256" key="13">
    <source>
        <dbReference type="PIRSR" id="PIRSR601929-3"/>
    </source>
</evidence>
<comment type="similarity">
    <text evidence="2 14">Belongs to the germin family.</text>
</comment>
<comment type="caution">
    <text evidence="16">The sequence shown here is derived from an EMBL/GenBank/DDBJ whole genome shotgun (WGS) entry which is preliminary data.</text>
</comment>
<keyword evidence="9" id="KW-0325">Glycoprotein</keyword>
<evidence type="ECO:0000256" key="7">
    <source>
        <dbReference type="ARBA" id="ARBA00023157"/>
    </source>
</evidence>
<feature type="chain" id="PRO_5042311646" description="Germin-like protein" evidence="14">
    <location>
        <begin position="23"/>
        <end position="215"/>
    </location>
</feature>
<proteinExistence type="inferred from homology"/>
<dbReference type="Gene3D" id="2.60.120.10">
    <property type="entry name" value="Jelly Rolls"/>
    <property type="match status" value="1"/>
</dbReference>
<comment type="subcellular location">
    <subcellularLocation>
        <location evidence="1 14">Secreted</location>
        <location evidence="1 14">Extracellular space</location>
        <location evidence="1 14">Apoplast</location>
    </subcellularLocation>
</comment>
<evidence type="ECO:0000256" key="6">
    <source>
        <dbReference type="ARBA" id="ARBA00022729"/>
    </source>
</evidence>
<feature type="binding site" evidence="12">
    <location>
        <position position="109"/>
    </location>
    <ligand>
        <name>Mn(2+)</name>
        <dbReference type="ChEBI" id="CHEBI:29035"/>
    </ligand>
</feature>
<dbReference type="PRINTS" id="PR00325">
    <property type="entry name" value="GERMIN"/>
</dbReference>